<comment type="caution">
    <text evidence="1">The sequence shown here is derived from an EMBL/GenBank/DDBJ whole genome shotgun (WGS) entry which is preliminary data.</text>
</comment>
<organism evidence="1">
    <name type="scientific">marine sediment metagenome</name>
    <dbReference type="NCBI Taxonomy" id="412755"/>
    <lineage>
        <taxon>unclassified sequences</taxon>
        <taxon>metagenomes</taxon>
        <taxon>ecological metagenomes</taxon>
    </lineage>
</organism>
<reference evidence="1" key="1">
    <citation type="journal article" date="2015" name="Nature">
        <title>Complex archaea that bridge the gap between prokaryotes and eukaryotes.</title>
        <authorList>
            <person name="Spang A."/>
            <person name="Saw J.H."/>
            <person name="Jorgensen S.L."/>
            <person name="Zaremba-Niedzwiedzka K."/>
            <person name="Martijn J."/>
            <person name="Lind A.E."/>
            <person name="van Eijk R."/>
            <person name="Schleper C."/>
            <person name="Guy L."/>
            <person name="Ettema T.J."/>
        </authorList>
    </citation>
    <scope>NUCLEOTIDE SEQUENCE</scope>
</reference>
<dbReference type="EMBL" id="LAZR01003311">
    <property type="protein sequence ID" value="KKN19677.1"/>
    <property type="molecule type" value="Genomic_DNA"/>
</dbReference>
<evidence type="ECO:0000313" key="1">
    <source>
        <dbReference type="EMBL" id="KKN19677.1"/>
    </source>
</evidence>
<proteinExistence type="predicted"/>
<sequence length="232" mass="26206">MTSDFDSFDESLGGVRTESTHKVFNTGSSEPWDGHVVAIVFIDESCGPDDIPFGYTDRNCDEEEARSRVFDAHIANWQDLQDARYSSPTRQLRGGVMHVGVWLRDHWAYRSIVPQSRFQDTFSQPDPVFLVHTIRRLPQAEPDLAAMQAFLNLVAAPITLRGDRFAVLILMDESASLTRDALEGENNVFSNFLSWIRARPDVTGVGFLDNANWVDERWVGEVTDQLSERIGV</sequence>
<dbReference type="AlphaFoldDB" id="A0A0F9P5G9"/>
<accession>A0A0F9P5G9</accession>
<protein>
    <submittedName>
        <fullName evidence="1">Uncharacterized protein</fullName>
    </submittedName>
</protein>
<gene>
    <name evidence="1" type="ORF">LCGC14_0943210</name>
</gene>
<name>A0A0F9P5G9_9ZZZZ</name>